<organism evidence="2">
    <name type="scientific">Eucalyptus grandis</name>
    <name type="common">Flooded gum</name>
    <dbReference type="NCBI Taxonomy" id="71139"/>
    <lineage>
        <taxon>Eukaryota</taxon>
        <taxon>Viridiplantae</taxon>
        <taxon>Streptophyta</taxon>
        <taxon>Embryophyta</taxon>
        <taxon>Tracheophyta</taxon>
        <taxon>Spermatophyta</taxon>
        <taxon>Magnoliopsida</taxon>
        <taxon>eudicotyledons</taxon>
        <taxon>Gunneridae</taxon>
        <taxon>Pentapetalae</taxon>
        <taxon>rosids</taxon>
        <taxon>malvids</taxon>
        <taxon>Myrtales</taxon>
        <taxon>Myrtaceae</taxon>
        <taxon>Myrtoideae</taxon>
        <taxon>Eucalypteae</taxon>
        <taxon>Eucalyptus</taxon>
    </lineage>
</organism>
<reference evidence="2" key="1">
    <citation type="submission" date="2013-07" db="EMBL/GenBank/DDBJ databases">
        <title>The genome of Eucalyptus grandis.</title>
        <authorList>
            <person name="Schmutz J."/>
            <person name="Hayes R."/>
            <person name="Myburg A."/>
            <person name="Tuskan G."/>
            <person name="Grattapaglia D."/>
            <person name="Rokhsar D.S."/>
        </authorList>
    </citation>
    <scope>NUCLEOTIDE SEQUENCE</scope>
    <source>
        <tissue evidence="2">Leaf extractions</tissue>
    </source>
</reference>
<accession>A0A059BV05</accession>
<dbReference type="Gramene" id="KCW70083">
    <property type="protein sequence ID" value="KCW70083"/>
    <property type="gene ID" value="EUGRSUZ_F03388"/>
</dbReference>
<dbReference type="Gene3D" id="1.20.1280.50">
    <property type="match status" value="1"/>
</dbReference>
<dbReference type="SMART" id="SM00256">
    <property type="entry name" value="FBOX"/>
    <property type="match status" value="1"/>
</dbReference>
<gene>
    <name evidence="2" type="ORF">EUGRSUZ_F03388</name>
</gene>
<dbReference type="InterPro" id="IPR036047">
    <property type="entry name" value="F-box-like_dom_sf"/>
</dbReference>
<dbReference type="PANTHER" id="PTHR34223">
    <property type="entry name" value="OS11G0201299 PROTEIN"/>
    <property type="match status" value="1"/>
</dbReference>
<dbReference type="AlphaFoldDB" id="A0A059BV05"/>
<name>A0A059BV05_EUCGR</name>
<dbReference type="PANTHER" id="PTHR34223:SF83">
    <property type="entry name" value="F-BOX DOMAIN-CONTAINING PROTEIN"/>
    <property type="match status" value="1"/>
</dbReference>
<evidence type="ECO:0000259" key="1">
    <source>
        <dbReference type="PROSITE" id="PS50181"/>
    </source>
</evidence>
<dbReference type="SUPFAM" id="SSF52047">
    <property type="entry name" value="RNI-like"/>
    <property type="match status" value="1"/>
</dbReference>
<dbReference type="InParanoid" id="A0A059BV05"/>
<protein>
    <recommendedName>
        <fullName evidence="1">F-box domain-containing protein</fullName>
    </recommendedName>
</protein>
<dbReference type="InterPro" id="IPR053781">
    <property type="entry name" value="F-box_AtFBL13-like"/>
</dbReference>
<feature type="domain" description="F-box" evidence="1">
    <location>
        <begin position="18"/>
        <end position="66"/>
    </location>
</feature>
<dbReference type="Pfam" id="PF00646">
    <property type="entry name" value="F-box"/>
    <property type="match status" value="1"/>
</dbReference>
<dbReference type="InterPro" id="IPR001810">
    <property type="entry name" value="F-box_dom"/>
</dbReference>
<dbReference type="InterPro" id="IPR053197">
    <property type="entry name" value="F-box_SCFL_complex_component"/>
</dbReference>
<dbReference type="eggNOG" id="ENOG502RSVD">
    <property type="taxonomic scope" value="Eukaryota"/>
</dbReference>
<dbReference type="EMBL" id="KK198758">
    <property type="protein sequence ID" value="KCW70083.1"/>
    <property type="molecule type" value="Genomic_DNA"/>
</dbReference>
<dbReference type="PROSITE" id="PS50181">
    <property type="entry name" value="FBOX"/>
    <property type="match status" value="1"/>
</dbReference>
<proteinExistence type="predicted"/>
<dbReference type="OMA" id="YCTICED"/>
<dbReference type="STRING" id="71139.A0A059BV05"/>
<sequence length="356" mass="40865">MDRSISRQRTRAHTSEATDYISRLPDVILVYILSFLPLKDCIKISALSKRWKYLWTKTSRLNINEIEIIAKLVRSNFYCTICEDIWTSSTTCCTLDKFQLSFLYDVYDGLTEKVDIWVRYAWASNIKDMELSFFNPGLLEYFDERVPVRVGVDLNLLYELPHNCLVSKILSSLNMNCCKLRASALKVFPSLRRIFLKQVVILDSSVRVLASKFPLLEDLSLENCVISIQFFVCDEDLMIKRLYVTNCKPNEIPTFEINISTPRLVLLVLHGVYVKLTSMRKVTQLVDVTIDIRCLLVSKEQAGLTSLLSGLRHSQNLTLTSWCIQVAFLYSSCLQILSQIHSLSHISLWSSGSACR</sequence>
<dbReference type="CDD" id="cd22160">
    <property type="entry name" value="F-box_AtFBL13-like"/>
    <property type="match status" value="1"/>
</dbReference>
<dbReference type="SUPFAM" id="SSF81383">
    <property type="entry name" value="F-box domain"/>
    <property type="match status" value="1"/>
</dbReference>
<evidence type="ECO:0000313" key="2">
    <source>
        <dbReference type="EMBL" id="KCW70083.1"/>
    </source>
</evidence>